<dbReference type="Proteomes" id="UP000721236">
    <property type="component" value="Unassembled WGS sequence"/>
</dbReference>
<dbReference type="SUPFAM" id="SSF55154">
    <property type="entry name" value="CYTH-like phosphatases"/>
    <property type="match status" value="1"/>
</dbReference>
<dbReference type="RefSeq" id="WP_224043510.1">
    <property type="nucleotide sequence ID" value="NZ_CAJZAH010000004.1"/>
</dbReference>
<feature type="domain" description="CYTH" evidence="1">
    <location>
        <begin position="1"/>
        <end position="208"/>
    </location>
</feature>
<organism evidence="3 4">
    <name type="scientific">Cupriavidus respiraculi</name>
    <dbReference type="NCBI Taxonomy" id="195930"/>
    <lineage>
        <taxon>Bacteria</taxon>
        <taxon>Pseudomonadati</taxon>
        <taxon>Pseudomonadota</taxon>
        <taxon>Betaproteobacteria</taxon>
        <taxon>Burkholderiales</taxon>
        <taxon>Burkholderiaceae</taxon>
        <taxon>Cupriavidus</taxon>
    </lineage>
</organism>
<protein>
    <recommendedName>
        <fullName evidence="5">Adenylate cyclase</fullName>
    </recommendedName>
</protein>
<evidence type="ECO:0000313" key="3">
    <source>
        <dbReference type="EMBL" id="CAG9179758.1"/>
    </source>
</evidence>
<dbReference type="PROSITE" id="PS51707">
    <property type="entry name" value="CYTH"/>
    <property type="match status" value="1"/>
</dbReference>
<sequence>MERELKLQLGDGQAAQLRDSALLASLQTEPPHAEELVSTYFDTPDLALHRLGASLRVRTAGNHHVQTLKTAGRVRAGFYERGEFEGPVADGKPDLGALRAHLPKGSDLGKLLRNGALASRLAPVFVTRVRRSISLLRLPKGDEIELALDEGVVEAGEASAPIHEVEMELKSGAPEHLYRFALDLLEDVPLRPGYLSKSERGYELLGREHRRAVRAEPLALSRRDTLERAFQRMVGNCLAQVHGNERGVVAGDDAGSVHQMRVGLRRLRSAADLVAPVIALPSELETEIRWIAGELGQARDWHVLASTTLPEVAGAAPEDASVAALGRACEDTARANRGRAAAAVDSVRYARLMMALSGWVERRGWREDMDPAARQALDMPIVKFANRTLRERRRKLLKRGRRMSRLDAHQRHRARIAAKKLRYATEFFACLYPEKAVRRFASALGKLQDDLGWRNDVAVADGLLKTLAQERPEAGAGAGFARGYLASRVRADDEALRRMWKRFKRQPLPR</sequence>
<reference evidence="3 4" key="1">
    <citation type="submission" date="2021-08" db="EMBL/GenBank/DDBJ databases">
        <authorList>
            <person name="Peeters C."/>
        </authorList>
    </citation>
    <scope>NUCLEOTIDE SEQUENCE [LARGE SCALE GENOMIC DNA]</scope>
    <source>
        <strain evidence="3 4">LMG 21510</strain>
    </source>
</reference>
<dbReference type="Pfam" id="PF05235">
    <property type="entry name" value="CHAD"/>
    <property type="match status" value="1"/>
</dbReference>
<evidence type="ECO:0000313" key="4">
    <source>
        <dbReference type="Proteomes" id="UP000721236"/>
    </source>
</evidence>
<dbReference type="CDD" id="cd07756">
    <property type="entry name" value="CYTH-like_Pase_CHAD"/>
    <property type="match status" value="1"/>
</dbReference>
<dbReference type="SMART" id="SM00880">
    <property type="entry name" value="CHAD"/>
    <property type="match status" value="1"/>
</dbReference>
<feature type="domain" description="CHAD" evidence="2">
    <location>
        <begin position="223"/>
        <end position="505"/>
    </location>
</feature>
<evidence type="ECO:0008006" key="5">
    <source>
        <dbReference type="Google" id="ProtNLM"/>
    </source>
</evidence>
<name>A0ABM8XHW7_9BURK</name>
<gene>
    <name evidence="3" type="ORF">LMG21510_03889</name>
</gene>
<dbReference type="InterPro" id="IPR007899">
    <property type="entry name" value="CHAD_dom"/>
</dbReference>
<dbReference type="InterPro" id="IPR039013">
    <property type="entry name" value="YgiF"/>
</dbReference>
<dbReference type="PANTHER" id="PTHR39569">
    <property type="entry name" value="INORGANIC TRIPHOSPHATASE"/>
    <property type="match status" value="1"/>
</dbReference>
<comment type="caution">
    <text evidence="3">The sequence shown here is derived from an EMBL/GenBank/DDBJ whole genome shotgun (WGS) entry which is preliminary data.</text>
</comment>
<proteinExistence type="predicted"/>
<dbReference type="EMBL" id="CAJZAH010000004">
    <property type="protein sequence ID" value="CAG9179758.1"/>
    <property type="molecule type" value="Genomic_DNA"/>
</dbReference>
<dbReference type="Gene3D" id="1.40.20.10">
    <property type="entry name" value="CHAD domain"/>
    <property type="match status" value="1"/>
</dbReference>
<keyword evidence="4" id="KW-1185">Reference proteome</keyword>
<accession>A0ABM8XHW7</accession>
<dbReference type="PROSITE" id="PS51708">
    <property type="entry name" value="CHAD"/>
    <property type="match status" value="1"/>
</dbReference>
<evidence type="ECO:0000259" key="1">
    <source>
        <dbReference type="PROSITE" id="PS51707"/>
    </source>
</evidence>
<dbReference type="Pfam" id="PF01928">
    <property type="entry name" value="CYTH"/>
    <property type="match status" value="1"/>
</dbReference>
<dbReference type="PANTHER" id="PTHR39569:SF1">
    <property type="entry name" value="INORGANIC TRIPHOSPHATASE"/>
    <property type="match status" value="1"/>
</dbReference>
<dbReference type="Gene3D" id="2.40.320.10">
    <property type="entry name" value="Hypothetical Protein Pfu-838710-001"/>
    <property type="match status" value="1"/>
</dbReference>
<dbReference type="InterPro" id="IPR038186">
    <property type="entry name" value="CHAD_dom_sf"/>
</dbReference>
<dbReference type="InterPro" id="IPR033469">
    <property type="entry name" value="CYTH-like_dom_sf"/>
</dbReference>
<dbReference type="SMART" id="SM01118">
    <property type="entry name" value="CYTH"/>
    <property type="match status" value="1"/>
</dbReference>
<evidence type="ECO:0000259" key="2">
    <source>
        <dbReference type="PROSITE" id="PS51708"/>
    </source>
</evidence>
<dbReference type="InterPro" id="IPR023577">
    <property type="entry name" value="CYTH_domain"/>
</dbReference>